<accession>A0A9W4WMR7</accession>
<dbReference type="SUPFAM" id="SSF81901">
    <property type="entry name" value="HCP-like"/>
    <property type="match status" value="1"/>
</dbReference>
<proteinExistence type="predicted"/>
<dbReference type="OrthoDB" id="2254916at2759"/>
<dbReference type="PANTHER" id="PTHR45011">
    <property type="entry name" value="DAP3-BINDING CELL DEATH ENHANCER 1"/>
    <property type="match status" value="1"/>
</dbReference>
<dbReference type="PANTHER" id="PTHR45011:SF1">
    <property type="entry name" value="DAP3-BINDING CELL DEATH ENHANCER 1"/>
    <property type="match status" value="1"/>
</dbReference>
<dbReference type="InterPro" id="IPR011990">
    <property type="entry name" value="TPR-like_helical_dom_sf"/>
</dbReference>
<sequence length="443" mass="50763">MTKKKSSEAKSQSSASLYQSESQSTTEVTTSGYNKNRNGTQSSPNFGNPELNIQKFSLSTARIDLHGGKSEEEAKRLVITKIKNSPCVENASIFFIPGKGKNNSGTLYNRFPEWIEDKLIKNLIDDQRANGIGTYEVFIKKNGEKIYKDIPNDTLKIWRDNANQEDYKMALASICMKDKYFEAAKYYREVKSVEAKLCLGYLHSIGKLNYNTFEAEKLFKEVASEFEANKEAARIAKRNIAVIYHNQFIEKKLEANNEKLLEVLTKAKDMYKESFYLGDGQSAYNLGLLYENNYGIEEDKNEALKWFNEGANLGNLYAKAKFGLLLVDNNNKEDGDENEKRRGIGMLKDTAEKGLVMGQTFLGVIFESEQIYEKAVRYYSDAARKNFGFYSHVAQYRLKELNADDHIPDGENIEDILEIYEAELKYIYNDDEEELKIKFLSNY</sequence>
<evidence type="ECO:0000313" key="2">
    <source>
        <dbReference type="EMBL" id="CAI2173010.1"/>
    </source>
</evidence>
<dbReference type="EMBL" id="CAMKVN010001008">
    <property type="protein sequence ID" value="CAI2173010.1"/>
    <property type="molecule type" value="Genomic_DNA"/>
</dbReference>
<gene>
    <name evidence="2" type="ORF">FWILDA_LOCUS5869</name>
</gene>
<evidence type="ECO:0000313" key="3">
    <source>
        <dbReference type="Proteomes" id="UP001153678"/>
    </source>
</evidence>
<name>A0A9W4WMR7_9GLOM</name>
<keyword evidence="3" id="KW-1185">Reference proteome</keyword>
<dbReference type="Gene3D" id="1.25.40.10">
    <property type="entry name" value="Tetratricopeptide repeat domain"/>
    <property type="match status" value="1"/>
</dbReference>
<feature type="region of interest" description="Disordered" evidence="1">
    <location>
        <begin position="1"/>
        <end position="51"/>
    </location>
</feature>
<dbReference type="InterPro" id="IPR052748">
    <property type="entry name" value="ISR_Activator"/>
</dbReference>
<protein>
    <submittedName>
        <fullName evidence="2">5359_t:CDS:1</fullName>
    </submittedName>
</protein>
<organism evidence="2 3">
    <name type="scientific">Funneliformis geosporum</name>
    <dbReference type="NCBI Taxonomy" id="1117311"/>
    <lineage>
        <taxon>Eukaryota</taxon>
        <taxon>Fungi</taxon>
        <taxon>Fungi incertae sedis</taxon>
        <taxon>Mucoromycota</taxon>
        <taxon>Glomeromycotina</taxon>
        <taxon>Glomeromycetes</taxon>
        <taxon>Glomerales</taxon>
        <taxon>Glomeraceae</taxon>
        <taxon>Funneliformis</taxon>
    </lineage>
</organism>
<reference evidence="2" key="1">
    <citation type="submission" date="2022-08" db="EMBL/GenBank/DDBJ databases">
        <authorList>
            <person name="Kallberg Y."/>
            <person name="Tangrot J."/>
            <person name="Rosling A."/>
        </authorList>
    </citation>
    <scope>NUCLEOTIDE SEQUENCE</scope>
    <source>
        <strain evidence="2">Wild A</strain>
    </source>
</reference>
<feature type="compositionally biased region" description="Polar residues" evidence="1">
    <location>
        <begin position="32"/>
        <end position="46"/>
    </location>
</feature>
<evidence type="ECO:0000256" key="1">
    <source>
        <dbReference type="SAM" id="MobiDB-lite"/>
    </source>
</evidence>
<dbReference type="Proteomes" id="UP001153678">
    <property type="component" value="Unassembled WGS sequence"/>
</dbReference>
<comment type="caution">
    <text evidence="2">The sequence shown here is derived from an EMBL/GenBank/DDBJ whole genome shotgun (WGS) entry which is preliminary data.</text>
</comment>
<feature type="compositionally biased region" description="Low complexity" evidence="1">
    <location>
        <begin position="9"/>
        <end position="31"/>
    </location>
</feature>
<dbReference type="InterPro" id="IPR006597">
    <property type="entry name" value="Sel1-like"/>
</dbReference>
<dbReference type="SMART" id="SM00671">
    <property type="entry name" value="SEL1"/>
    <property type="match status" value="2"/>
</dbReference>
<dbReference type="AlphaFoldDB" id="A0A9W4WMR7"/>